<reference evidence="9" key="1">
    <citation type="journal article" date="2023" name="GigaByte">
        <title>Genome assembly of the bearded iris, Iris pallida Lam.</title>
        <authorList>
            <person name="Bruccoleri R.E."/>
            <person name="Oakeley E.J."/>
            <person name="Faust A.M.E."/>
            <person name="Altorfer M."/>
            <person name="Dessus-Babus S."/>
            <person name="Burckhardt D."/>
            <person name="Oertli M."/>
            <person name="Naumann U."/>
            <person name="Petersen F."/>
            <person name="Wong J."/>
        </authorList>
    </citation>
    <scope>NUCLEOTIDE SEQUENCE</scope>
    <source>
        <strain evidence="9">GSM-AAB239-AS_SAM_17_03QT</strain>
    </source>
</reference>
<proteinExistence type="inferred from homology"/>
<keyword evidence="3" id="KW-0804">Transcription</keyword>
<feature type="region of interest" description="Disordered" evidence="5">
    <location>
        <begin position="223"/>
        <end position="254"/>
    </location>
</feature>
<evidence type="ECO:0000256" key="2">
    <source>
        <dbReference type="ARBA" id="ARBA00009953"/>
    </source>
</evidence>
<feature type="compositionally biased region" description="Basic and acidic residues" evidence="5">
    <location>
        <begin position="224"/>
        <end position="241"/>
    </location>
</feature>
<dbReference type="Pfam" id="PF25766">
    <property type="entry name" value="TPR_RPAP1"/>
    <property type="match status" value="1"/>
</dbReference>
<evidence type="ECO:0000259" key="7">
    <source>
        <dbReference type="Pfam" id="PF08621"/>
    </source>
</evidence>
<dbReference type="EMBL" id="JANAVB010009593">
    <property type="protein sequence ID" value="KAJ6840213.1"/>
    <property type="molecule type" value="Genomic_DNA"/>
</dbReference>
<dbReference type="PANTHER" id="PTHR47605">
    <property type="entry name" value="TRANSCRIPTIONAL ELONGATION REGULATOR MINIYO"/>
    <property type="match status" value="1"/>
</dbReference>
<dbReference type="PANTHER" id="PTHR47605:SF2">
    <property type="entry name" value="TRANSCRIPTIONAL ELONGATION REGULATOR MINIYO"/>
    <property type="match status" value="1"/>
</dbReference>
<evidence type="ECO:0000259" key="6">
    <source>
        <dbReference type="Pfam" id="PF08620"/>
    </source>
</evidence>
<dbReference type="InterPro" id="IPR057989">
    <property type="entry name" value="TPR_RPAP1/MINIYO-like"/>
</dbReference>
<dbReference type="InterPro" id="IPR016024">
    <property type="entry name" value="ARM-type_fold"/>
</dbReference>
<feature type="compositionally biased region" description="Polar residues" evidence="5">
    <location>
        <begin position="30"/>
        <end position="39"/>
    </location>
</feature>
<dbReference type="InterPro" id="IPR013930">
    <property type="entry name" value="RPAP1_N"/>
</dbReference>
<feature type="region of interest" description="Disordered" evidence="5">
    <location>
        <begin position="1"/>
        <end position="88"/>
    </location>
</feature>
<name>A0AAX6HH62_IRIPA</name>
<evidence type="ECO:0000256" key="3">
    <source>
        <dbReference type="ARBA" id="ARBA00023163"/>
    </source>
</evidence>
<feature type="domain" description="RPAP1/MINIYO-like TPR repeats" evidence="8">
    <location>
        <begin position="1279"/>
        <end position="1408"/>
    </location>
</feature>
<dbReference type="Pfam" id="PF08620">
    <property type="entry name" value="RPAP1_C"/>
    <property type="match status" value="1"/>
</dbReference>
<evidence type="ECO:0000313" key="10">
    <source>
        <dbReference type="Proteomes" id="UP001140949"/>
    </source>
</evidence>
<dbReference type="Pfam" id="PF08621">
    <property type="entry name" value="RPAP1_N"/>
    <property type="match status" value="1"/>
</dbReference>
<comment type="similarity">
    <text evidence="2">Belongs to the RPAP1 family.</text>
</comment>
<feature type="region of interest" description="Disordered" evidence="5">
    <location>
        <begin position="106"/>
        <end position="167"/>
    </location>
</feature>
<feature type="domain" description="RPAP1 N-terminal" evidence="7">
    <location>
        <begin position="181"/>
        <end position="225"/>
    </location>
</feature>
<dbReference type="Proteomes" id="UP001140949">
    <property type="component" value="Unassembled WGS sequence"/>
</dbReference>
<feature type="domain" description="RPAP1 C-terminal" evidence="6">
    <location>
        <begin position="275"/>
        <end position="356"/>
    </location>
</feature>
<evidence type="ECO:0000313" key="9">
    <source>
        <dbReference type="EMBL" id="KAJ6840213.1"/>
    </source>
</evidence>
<reference evidence="9" key="2">
    <citation type="submission" date="2023-04" db="EMBL/GenBank/DDBJ databases">
        <authorList>
            <person name="Bruccoleri R.E."/>
            <person name="Oakeley E.J."/>
            <person name="Faust A.-M."/>
            <person name="Dessus-Babus S."/>
            <person name="Altorfer M."/>
            <person name="Burckhardt D."/>
            <person name="Oertli M."/>
            <person name="Naumann U."/>
            <person name="Petersen F."/>
            <person name="Wong J."/>
        </authorList>
    </citation>
    <scope>NUCLEOTIDE SEQUENCE</scope>
    <source>
        <strain evidence="9">GSM-AAB239-AS_SAM_17_03QT</strain>
        <tissue evidence="9">Leaf</tissue>
    </source>
</reference>
<organism evidence="9 10">
    <name type="scientific">Iris pallida</name>
    <name type="common">Sweet iris</name>
    <dbReference type="NCBI Taxonomy" id="29817"/>
    <lineage>
        <taxon>Eukaryota</taxon>
        <taxon>Viridiplantae</taxon>
        <taxon>Streptophyta</taxon>
        <taxon>Embryophyta</taxon>
        <taxon>Tracheophyta</taxon>
        <taxon>Spermatophyta</taxon>
        <taxon>Magnoliopsida</taxon>
        <taxon>Liliopsida</taxon>
        <taxon>Asparagales</taxon>
        <taxon>Iridaceae</taxon>
        <taxon>Iridoideae</taxon>
        <taxon>Irideae</taxon>
        <taxon>Iris</taxon>
    </lineage>
</organism>
<sequence length="1485" mass="165698">MEAANSSGKSKKKVQELPGSGLIGSIVEKNVSTPSSFPQPTVIPFPVARHRSHGPHWTPAKPKPAATADEDITAEEDDADDSLYDPISSFADPLQRRKKKELDFSSWKHLVSGNGNSNDNSVVAERKSVPKTSTRRIKEEEEENKTAVAPPSSSVKPVTTVAREQRTAADDLPVGNVSISKEIDAENLARLSQMSTVEIAEAQEEIMGRMDPVMLDMLKKRGRDKLGKKEKDHAAPEEKKSKVGGALIGDQPSAGETRNRAWEVWRERVERVRGLRFSLDGSVVDDGRALEQPDGTGPGCGQFNVENVAERDFLRTEGDPGAVGYTIIEAVALVRSMIPGQRSLALQLLTSVLNKALENLRGKDSGFSLGKTSFNDRHIDWQAVWAFALGPEPQIVLSLRIALDDNHDSVVMSCAKAIQSILCCDLNENFFSIIEQMPMPAIDLYTAPVFRKRPEIDGGFLQGGFWKYNTKPSNLLPSNENVDDEEEGNHTIQDDIVVGGQDIAAGLIRMGILQRICYLLEMDAIPTLEECLVSVLTAFARHSPTCANAIIRCPRLIETVVKMLIRQEKVEVPAQIKAIILLKVLCKSDREICSNLMKQGVFQQAMWQWYKPVFNIEQWVESGREHCKTTSILMVEQLRLWKVCIHYGYCVTYFSDFFSVMCLWLSLPNFAKLIEKNILREFVSITREAYLVLEALAQRLPPLHSADQLNKHGIDISDDRMETWSWSHVIPMVELAIKWLDLKNIPYLSSIIGCHKGSMDVHDPSASCMVWVLSAVLHMLCGIFDRIIPKTTDSSHNSFTQLPWLPQFVPKVGLEIVKNGFLSYMGLSDSIEEFPTDGGSLVEGLCNLRQQGGFDASLSSICCLHALIRLVFSVDSSVEKARKTCDAQTLRECRSGIANKILEEGISKWARNDLANVLTVFTTLVSSGWSVVQSVEMFGRGGPAPGIGFGWGSSGGGFWSPDVFLTQVDAHLVVTLFEFFPIVLEEEDLVLVEISEPDFDKSASAMNLALHKVNSLLAVCLVAGPRDRDILEKALDLLLQANILKYLSSCVQFFLHRSEGIKSCRWKYKEEDYLLFCKALNCHFRNRWISTKRKSSAKTDLHNHSHDASRKTKGLETIHEDQESSKIPVKYSDCSSLMIEWAHQRLPLPVHWLLSAICSVGDKKIINTCSTGAQDVAKGGLLLLLCLEATSLFPCSAAHDSVISRVSLVWKFHALSVALHANMDVLEEEKSRDVFERLQELYGQHLDAARHRNIKAQSDRNERHVVSSSALPETPESRSLELLNFERQVHESYTTFVENLIEQFASISYGDTVFGRQVALYLHQSVEAPVRLAAWNALSNAHVLELLPELDNCIAEPNGYLEPAEDDERILEAYVKSWISGALDRAAVRGSISFSLVLHHLSCFIFNNLSDKASTQKKLAKSLLRSYLQKTHQEGMLIKFVQYELPMSKERVRTESERKFKLLEDACDGNSSLLAVVDKLKSGLE</sequence>
<evidence type="ECO:0000256" key="4">
    <source>
        <dbReference type="ARBA" id="ARBA00023242"/>
    </source>
</evidence>
<comment type="caution">
    <text evidence="9">The sequence shown here is derived from an EMBL/GenBank/DDBJ whole genome shotgun (WGS) entry which is preliminary data.</text>
</comment>
<dbReference type="SUPFAM" id="SSF48371">
    <property type="entry name" value="ARM repeat"/>
    <property type="match status" value="1"/>
</dbReference>
<evidence type="ECO:0000259" key="8">
    <source>
        <dbReference type="Pfam" id="PF25766"/>
    </source>
</evidence>
<comment type="subcellular location">
    <subcellularLocation>
        <location evidence="1">Nucleus</location>
    </subcellularLocation>
</comment>
<dbReference type="InterPro" id="IPR055326">
    <property type="entry name" value="MINIYO"/>
</dbReference>
<dbReference type="InterPro" id="IPR013929">
    <property type="entry name" value="RPAP1_C"/>
</dbReference>
<keyword evidence="4" id="KW-0539">Nucleus</keyword>
<accession>A0AAX6HH62</accession>
<feature type="compositionally biased region" description="Acidic residues" evidence="5">
    <location>
        <begin position="68"/>
        <end position="83"/>
    </location>
</feature>
<evidence type="ECO:0000256" key="5">
    <source>
        <dbReference type="SAM" id="MobiDB-lite"/>
    </source>
</evidence>
<protein>
    <submittedName>
        <fullName evidence="9">Transcriptional elongation regulator MINIYO</fullName>
    </submittedName>
</protein>
<keyword evidence="10" id="KW-1185">Reference proteome</keyword>
<gene>
    <name evidence="9" type="ORF">M6B38_310905</name>
</gene>
<feature type="compositionally biased region" description="Low complexity" evidence="5">
    <location>
        <begin position="111"/>
        <end position="123"/>
    </location>
</feature>
<evidence type="ECO:0000256" key="1">
    <source>
        <dbReference type="ARBA" id="ARBA00004123"/>
    </source>
</evidence>
<feature type="compositionally biased region" description="Low complexity" evidence="5">
    <location>
        <begin position="58"/>
        <end position="67"/>
    </location>
</feature>